<reference evidence="2 3" key="1">
    <citation type="submission" date="2021-02" db="EMBL/GenBank/DDBJ databases">
        <title>Variation within the Batrachochytrium salamandrivorans European outbreak.</title>
        <authorList>
            <person name="Kelly M."/>
            <person name="Pasmans F."/>
            <person name="Shea T.P."/>
            <person name="Munoz J.F."/>
            <person name="Carranza S."/>
            <person name="Cuomo C.A."/>
            <person name="Martel A."/>
        </authorList>
    </citation>
    <scope>NUCLEOTIDE SEQUENCE [LARGE SCALE GENOMIC DNA]</scope>
    <source>
        <strain evidence="2 3">AMFP18/2</strain>
    </source>
</reference>
<dbReference type="PANTHER" id="PTHR38406">
    <property type="entry name" value="TRANSCRIPTIONAL REPRESSOR OPI1"/>
    <property type="match status" value="1"/>
</dbReference>
<proteinExistence type="predicted"/>
<evidence type="ECO:0008006" key="4">
    <source>
        <dbReference type="Google" id="ProtNLM"/>
    </source>
</evidence>
<evidence type="ECO:0000313" key="2">
    <source>
        <dbReference type="EMBL" id="KAH6594749.1"/>
    </source>
</evidence>
<comment type="caution">
    <text evidence="2">The sequence shown here is derived from an EMBL/GenBank/DDBJ whole genome shotgun (WGS) entry which is preliminary data.</text>
</comment>
<accession>A0ABQ8FA52</accession>
<dbReference type="EMBL" id="JAFCIX010000330">
    <property type="protein sequence ID" value="KAH6594749.1"/>
    <property type="molecule type" value="Genomic_DNA"/>
</dbReference>
<dbReference type="InterPro" id="IPR013927">
    <property type="entry name" value="TF_Opi1_Ccg-8"/>
</dbReference>
<evidence type="ECO:0000256" key="1">
    <source>
        <dbReference type="SAM" id="MobiDB-lite"/>
    </source>
</evidence>
<protein>
    <recommendedName>
        <fullName evidence="4">Opi1-domain-containing protein</fullName>
    </recommendedName>
</protein>
<dbReference type="Proteomes" id="UP001648503">
    <property type="component" value="Unassembled WGS sequence"/>
</dbReference>
<gene>
    <name evidence="2" type="ORF">BASA50_006424</name>
</gene>
<sequence length="689" mass="74095">MPLSVHSAVGSTSALAPLVSSISILAATSAGMASLADATLPPPSPAMSHSSNHMSHSCPILEHLKLPSQPPSADHGNLDGQRLSRMDSSVVISAYDYTATVLPVSASSDVSRSTLSIDDLCDSISYTTDEDVQLAVEALGGLRNSGSHPQHMHSLPLPRPITTTTFDPSLLSHHSLGPQHHYPPQSMMSMRNVESLSSDFNHQISLSTVPIPSSDSSSPNHPHLDPYQHAFFSRVSNILPLVNSSISTLSTVYEATKNASSVVKYSAESVESGVKNIARPVFDTLEPALTPLGRFACNQLDRLERSVPYIFGSHPRSVLHEEQTPRDDFDHNNSYHSSADSSVAHPLALSSITTSPQSCGRVSGSCISPKSPLLSDLAYDSAGLTVRTSSDDRLPPAAHYVERKPKSRLHQVVLGVGVSMGVLSTKTLRVLKYCLQFLQHAINNVERQIAILSHYLFNSGSSLYQPVSGHDISRPTVDTLSNIDAESAKGNLPALIDSIKRDVVETVRTAVEMVSRHAAVYLPGDARQSVRAFILDLPSRLASLTRSPSPEAPQALHGETAEAQEAQNVLTLASESSAMLKGIESVFSRTVELSERMLEPVAAPETSSVAMSPSLSNAGSPKYYNLHNGNSTNAMRRCRLRTSSRVSTAADGDAEYDSQMMDMDDPEYLPASIDTSTKMGSRKSMDMEQ</sequence>
<feature type="region of interest" description="Disordered" evidence="1">
    <location>
        <begin position="642"/>
        <end position="689"/>
    </location>
</feature>
<name>A0ABQ8FA52_9FUNG</name>
<organism evidence="2 3">
    <name type="scientific">Batrachochytrium salamandrivorans</name>
    <dbReference type="NCBI Taxonomy" id="1357716"/>
    <lineage>
        <taxon>Eukaryota</taxon>
        <taxon>Fungi</taxon>
        <taxon>Fungi incertae sedis</taxon>
        <taxon>Chytridiomycota</taxon>
        <taxon>Chytridiomycota incertae sedis</taxon>
        <taxon>Chytridiomycetes</taxon>
        <taxon>Rhizophydiales</taxon>
        <taxon>Rhizophydiales incertae sedis</taxon>
        <taxon>Batrachochytrium</taxon>
    </lineage>
</organism>
<dbReference type="Pfam" id="PF08618">
    <property type="entry name" value="Opi1"/>
    <property type="match status" value="1"/>
</dbReference>
<keyword evidence="3" id="KW-1185">Reference proteome</keyword>
<dbReference type="PANTHER" id="PTHR38406:SF1">
    <property type="entry name" value="TRANSCRIPTIONAL REPRESSOR OPI1"/>
    <property type="match status" value="1"/>
</dbReference>
<feature type="compositionally biased region" description="Acidic residues" evidence="1">
    <location>
        <begin position="652"/>
        <end position="667"/>
    </location>
</feature>
<evidence type="ECO:0000313" key="3">
    <source>
        <dbReference type="Proteomes" id="UP001648503"/>
    </source>
</evidence>